<name>A0A0E3SJZ2_METBA</name>
<dbReference type="HOGENOM" id="CLU_114051_1_0_2"/>
<sequence length="151" mass="16732">MEYAKGRIGRVFTVRIDYGDDLILELIKLAELEHIESAVFVLLGALKEAKFVVGPKENVTPPEPVWFGFDDAHEILGIGNIFLMDGKPKIHLHAGAGRGDNVKLGCLRGESEVFMVVEAFVFELEGFSARRIADEEQGFAPVVFEQVSDLK</sequence>
<protein>
    <recommendedName>
        <fullName evidence="1">PPC domain-containing protein</fullName>
    </recommendedName>
</protein>
<dbReference type="InterPro" id="IPR005175">
    <property type="entry name" value="PPC_dom"/>
</dbReference>
<proteinExistence type="predicted"/>
<dbReference type="GeneID" id="24788045"/>
<keyword evidence="3" id="KW-1185">Reference proteome</keyword>
<evidence type="ECO:0000259" key="1">
    <source>
        <dbReference type="PROSITE" id="PS51742"/>
    </source>
</evidence>
<evidence type="ECO:0000313" key="2">
    <source>
        <dbReference type="EMBL" id="AKB81147.1"/>
    </source>
</evidence>
<gene>
    <name evidence="2" type="ORF">MSBR3_0569</name>
</gene>
<dbReference type="SUPFAM" id="SSF117856">
    <property type="entry name" value="AF0104/ALDC/Ptd012-like"/>
    <property type="match status" value="1"/>
</dbReference>
<accession>A0A0E3SJZ2</accession>
<evidence type="ECO:0000313" key="3">
    <source>
        <dbReference type="Proteomes" id="UP000033066"/>
    </source>
</evidence>
<organism evidence="2 3">
    <name type="scientific">Methanosarcina barkeri 3</name>
    <dbReference type="NCBI Taxonomy" id="1434107"/>
    <lineage>
        <taxon>Archaea</taxon>
        <taxon>Methanobacteriati</taxon>
        <taxon>Methanobacteriota</taxon>
        <taxon>Stenosarchaea group</taxon>
        <taxon>Methanomicrobia</taxon>
        <taxon>Methanosarcinales</taxon>
        <taxon>Methanosarcinaceae</taxon>
        <taxon>Methanosarcina</taxon>
    </lineage>
</organism>
<dbReference type="RefSeq" id="WP_048109963.1">
    <property type="nucleotide sequence ID" value="NZ_CP009517.1"/>
</dbReference>
<feature type="domain" description="PPC" evidence="1">
    <location>
        <begin position="6"/>
        <end position="145"/>
    </location>
</feature>
<dbReference type="CDD" id="cd11378">
    <property type="entry name" value="DUF296"/>
    <property type="match status" value="1"/>
</dbReference>
<dbReference type="PANTHER" id="PTHR34988:SF1">
    <property type="entry name" value="DNA-BINDING PROTEIN"/>
    <property type="match status" value="1"/>
</dbReference>
<dbReference type="OrthoDB" id="371648at2157"/>
<dbReference type="Gene3D" id="3.30.1330.80">
    <property type="entry name" value="Hypothetical protein, similar to alpha- acetolactate decarboxylase, domain 2"/>
    <property type="match status" value="1"/>
</dbReference>
<dbReference type="PATRIC" id="fig|1434107.4.peg.762"/>
<dbReference type="KEGG" id="mbak:MSBR3_0569"/>
<dbReference type="Proteomes" id="UP000033066">
    <property type="component" value="Chromosome"/>
</dbReference>
<dbReference type="PANTHER" id="PTHR34988">
    <property type="entry name" value="PROTEIN, PUTATIVE-RELATED"/>
    <property type="match status" value="1"/>
</dbReference>
<dbReference type="PROSITE" id="PS51742">
    <property type="entry name" value="PPC"/>
    <property type="match status" value="1"/>
</dbReference>
<reference evidence="2" key="1">
    <citation type="submission" date="2014-07" db="EMBL/GenBank/DDBJ databases">
        <title>Methanogenic archaea and the global carbon cycle.</title>
        <authorList>
            <person name="Henriksen J.R."/>
            <person name="Luke J."/>
            <person name="Reinhart S."/>
            <person name="Benedict M.N."/>
            <person name="Youngblut N.D."/>
            <person name="Metcalf M.E."/>
            <person name="Whitaker R.J."/>
            <person name="Metcalf W.W."/>
        </authorList>
    </citation>
    <scope>NUCLEOTIDE SEQUENCE [LARGE SCALE GENOMIC DNA]</scope>
    <source>
        <strain evidence="2">3</strain>
    </source>
</reference>
<dbReference type="AlphaFoldDB" id="A0A0E3SJZ2"/>
<dbReference type="EMBL" id="CP009517">
    <property type="protein sequence ID" value="AKB81147.1"/>
    <property type="molecule type" value="Genomic_DNA"/>
</dbReference>
<dbReference type="Pfam" id="PF03479">
    <property type="entry name" value="PCC"/>
    <property type="match status" value="1"/>
</dbReference>